<proteinExistence type="predicted"/>
<organism evidence="8 9">
    <name type="scientific">Paucimonas lemoignei</name>
    <name type="common">Pseudomonas lemoignei</name>
    <dbReference type="NCBI Taxonomy" id="29443"/>
    <lineage>
        <taxon>Bacteria</taxon>
        <taxon>Pseudomonadati</taxon>
        <taxon>Pseudomonadota</taxon>
        <taxon>Betaproteobacteria</taxon>
        <taxon>Burkholderiales</taxon>
        <taxon>Burkholderiaceae</taxon>
        <taxon>Paucimonas</taxon>
    </lineage>
</organism>
<dbReference type="GO" id="GO:0000155">
    <property type="term" value="F:phosphorelay sensor kinase activity"/>
    <property type="evidence" value="ECO:0007669"/>
    <property type="project" value="InterPro"/>
</dbReference>
<dbReference type="EMBL" id="SLZQ01000001">
    <property type="protein sequence ID" value="TCS39320.1"/>
    <property type="molecule type" value="Genomic_DNA"/>
</dbReference>
<keyword evidence="5" id="KW-0812">Transmembrane</keyword>
<evidence type="ECO:0000256" key="3">
    <source>
        <dbReference type="PROSITE-ProRule" id="PRU00169"/>
    </source>
</evidence>
<evidence type="ECO:0000256" key="2">
    <source>
        <dbReference type="ARBA" id="ARBA00012438"/>
    </source>
</evidence>
<protein>
    <recommendedName>
        <fullName evidence="2">histidine kinase</fullName>
        <ecNumber evidence="2">2.7.13.3</ecNumber>
    </recommendedName>
</protein>
<dbReference type="InterPro" id="IPR003594">
    <property type="entry name" value="HATPase_dom"/>
</dbReference>
<comment type="catalytic activity">
    <reaction evidence="1">
        <text>ATP + protein L-histidine = ADP + protein N-phospho-L-histidine.</text>
        <dbReference type="EC" id="2.7.13.3"/>
    </reaction>
</comment>
<dbReference type="Pfam" id="PF00072">
    <property type="entry name" value="Response_reg"/>
    <property type="match status" value="1"/>
</dbReference>
<gene>
    <name evidence="8" type="ORF">EDC30_101276</name>
</gene>
<dbReference type="Gene3D" id="1.10.287.130">
    <property type="match status" value="1"/>
</dbReference>
<keyword evidence="3" id="KW-0597">Phosphoprotein</keyword>
<dbReference type="SMART" id="SM00448">
    <property type="entry name" value="REC"/>
    <property type="match status" value="1"/>
</dbReference>
<keyword evidence="4" id="KW-0175">Coiled coil</keyword>
<dbReference type="SUPFAM" id="SSF52172">
    <property type="entry name" value="CheY-like"/>
    <property type="match status" value="1"/>
</dbReference>
<dbReference type="SMART" id="SM00387">
    <property type="entry name" value="HATPase_c"/>
    <property type="match status" value="1"/>
</dbReference>
<dbReference type="Pfam" id="PF02518">
    <property type="entry name" value="HATPase_c"/>
    <property type="match status" value="1"/>
</dbReference>
<evidence type="ECO:0000259" key="6">
    <source>
        <dbReference type="PROSITE" id="PS50109"/>
    </source>
</evidence>
<dbReference type="SUPFAM" id="SSF47384">
    <property type="entry name" value="Homodimeric domain of signal transducing histidine kinase"/>
    <property type="match status" value="1"/>
</dbReference>
<dbReference type="InterPro" id="IPR011006">
    <property type="entry name" value="CheY-like_superfamily"/>
</dbReference>
<dbReference type="InterPro" id="IPR036097">
    <property type="entry name" value="HisK_dim/P_sf"/>
</dbReference>
<keyword evidence="5" id="KW-1133">Transmembrane helix</keyword>
<dbReference type="PANTHER" id="PTHR43065">
    <property type="entry name" value="SENSOR HISTIDINE KINASE"/>
    <property type="match status" value="1"/>
</dbReference>
<accession>A0A4V2UJB0</accession>
<evidence type="ECO:0000313" key="8">
    <source>
        <dbReference type="EMBL" id="TCS39320.1"/>
    </source>
</evidence>
<dbReference type="CDD" id="cd18774">
    <property type="entry name" value="PDC2_HK_sensor"/>
    <property type="match status" value="1"/>
</dbReference>
<keyword evidence="9" id="KW-1185">Reference proteome</keyword>
<dbReference type="SUPFAM" id="SSF55874">
    <property type="entry name" value="ATPase domain of HSP90 chaperone/DNA topoisomerase II/histidine kinase"/>
    <property type="match status" value="1"/>
</dbReference>
<dbReference type="Gene3D" id="3.40.50.2300">
    <property type="match status" value="1"/>
</dbReference>
<name>A0A4V2UJB0_PAULE</name>
<dbReference type="RefSeq" id="WP_165973688.1">
    <property type="nucleotide sequence ID" value="NZ_SLZQ01000001.1"/>
</dbReference>
<keyword evidence="8" id="KW-0418">Kinase</keyword>
<dbReference type="EC" id="2.7.13.3" evidence="2"/>
<dbReference type="Proteomes" id="UP000295382">
    <property type="component" value="Unassembled WGS sequence"/>
</dbReference>
<sequence>MTIRARIVLLVLSVLLPAFISGVVAVWFVYTEQKQAQEQSLGEAARALALLVDKELSNSESTLHALAASPDLKKGDLQSFYNYALRLAPTEDTSIVLSDLDGKQLINTQVPYGAASPDVLPQLLVQRNKTRHDQTVVSDLYFSPVRKRFGIQVQIPVTVAGKPGYYLAYSLSASHINSLILQQDFPKGWIGTIVDRSAHVISRTHDPQKFIGRQATDSLKNKILSGMPSGTNWSKTLDGIPVAAFFHRAPISKWTVILSVPQSQLRQPAINAAMLLTGLMSLLMLASLAGAKWFASRTIKPIRELERNAELLGQRNKVAHVASGIVEIDAANTALALASEEIDRNNAELEHRVAEAVKSARRAQQALLQAQKLEALGRLTGGIAHDFNNVLQTLTASLQLIRLTPDKEKIISITGICERAVARATNLISQLRAFGRVQEASLSTVNPAQAIEQALPLLKNVLPSNIEFGLDVEQPVWPVTIDPTQFELALMNLVVNARDAMPEGGKLGIRVCNDSLNELKNNLPPGEYVRITVADTGIGMMPDVLEKALEPFFTTKSVDKGSGLGLPQAYGFALQSKGDLTIESEEGAGTTVTIYLPRAFKTADLAEPTAPTTALSAGSGTVLFVEDDALVRETITDLMHQAGYKVIGANNAGEALAILESGVAVDIVFSDIVMPGSISGIELARTIQQRFASTDIILATGYSEKEIDISGVQILAKPYEADELLSLLKARMEKAIAGA</sequence>
<dbReference type="Gene3D" id="3.30.565.10">
    <property type="entry name" value="Histidine kinase-like ATPase, C-terminal domain"/>
    <property type="match status" value="1"/>
</dbReference>
<evidence type="ECO:0000313" key="9">
    <source>
        <dbReference type="Proteomes" id="UP000295382"/>
    </source>
</evidence>
<dbReference type="PROSITE" id="PS50109">
    <property type="entry name" value="HIS_KIN"/>
    <property type="match status" value="1"/>
</dbReference>
<dbReference type="PANTHER" id="PTHR43065:SF49">
    <property type="entry name" value="HISTIDINE KINASE"/>
    <property type="match status" value="1"/>
</dbReference>
<feature type="coiled-coil region" evidence="4">
    <location>
        <begin position="328"/>
        <end position="366"/>
    </location>
</feature>
<evidence type="ECO:0000259" key="7">
    <source>
        <dbReference type="PROSITE" id="PS50110"/>
    </source>
</evidence>
<feature type="modified residue" description="4-aspartylphosphate" evidence="3">
    <location>
        <position position="671"/>
    </location>
</feature>
<comment type="caution">
    <text evidence="8">The sequence shown here is derived from an EMBL/GenBank/DDBJ whole genome shotgun (WGS) entry which is preliminary data.</text>
</comment>
<reference evidence="8 9" key="1">
    <citation type="submission" date="2019-03" db="EMBL/GenBank/DDBJ databases">
        <title>Genomic Encyclopedia of Type Strains, Phase IV (KMG-IV): sequencing the most valuable type-strain genomes for metagenomic binning, comparative biology and taxonomic classification.</title>
        <authorList>
            <person name="Goeker M."/>
        </authorList>
    </citation>
    <scope>NUCLEOTIDE SEQUENCE [LARGE SCALE GENOMIC DNA]</scope>
    <source>
        <strain evidence="8 9">DSM 7445</strain>
    </source>
</reference>
<dbReference type="AlphaFoldDB" id="A0A4V2UJB0"/>
<feature type="domain" description="Histidine kinase" evidence="6">
    <location>
        <begin position="382"/>
        <end position="600"/>
    </location>
</feature>
<dbReference type="InterPro" id="IPR001789">
    <property type="entry name" value="Sig_transdc_resp-reg_receiver"/>
</dbReference>
<keyword evidence="8" id="KW-0808">Transferase</keyword>
<feature type="domain" description="Response regulatory" evidence="7">
    <location>
        <begin position="621"/>
        <end position="732"/>
    </location>
</feature>
<evidence type="ECO:0000256" key="5">
    <source>
        <dbReference type="SAM" id="Phobius"/>
    </source>
</evidence>
<dbReference type="Gene3D" id="3.30.450.20">
    <property type="entry name" value="PAS domain"/>
    <property type="match status" value="1"/>
</dbReference>
<keyword evidence="5" id="KW-0472">Membrane</keyword>
<evidence type="ECO:0000256" key="4">
    <source>
        <dbReference type="SAM" id="Coils"/>
    </source>
</evidence>
<dbReference type="InterPro" id="IPR036890">
    <property type="entry name" value="HATPase_C_sf"/>
</dbReference>
<evidence type="ECO:0000256" key="1">
    <source>
        <dbReference type="ARBA" id="ARBA00000085"/>
    </source>
</evidence>
<feature type="transmembrane region" description="Helical" evidence="5">
    <location>
        <begin position="7"/>
        <end position="30"/>
    </location>
</feature>
<dbReference type="PROSITE" id="PS50110">
    <property type="entry name" value="RESPONSE_REGULATORY"/>
    <property type="match status" value="1"/>
</dbReference>
<dbReference type="InterPro" id="IPR005467">
    <property type="entry name" value="His_kinase_dom"/>
</dbReference>
<dbReference type="InterPro" id="IPR004358">
    <property type="entry name" value="Sig_transdc_His_kin-like_C"/>
</dbReference>
<dbReference type="PRINTS" id="PR00344">
    <property type="entry name" value="BCTRLSENSOR"/>
</dbReference>